<keyword evidence="3" id="KW-1185">Reference proteome</keyword>
<proteinExistence type="predicted"/>
<reference evidence="2" key="2">
    <citation type="submission" date="2023-06" db="EMBL/GenBank/DDBJ databases">
        <authorList>
            <person name="Ma L."/>
            <person name="Liu K.-W."/>
            <person name="Li Z."/>
            <person name="Hsiao Y.-Y."/>
            <person name="Qi Y."/>
            <person name="Fu T."/>
            <person name="Tang G."/>
            <person name="Zhang D."/>
            <person name="Sun W.-H."/>
            <person name="Liu D.-K."/>
            <person name="Li Y."/>
            <person name="Chen G.-Z."/>
            <person name="Liu X.-D."/>
            <person name="Liao X.-Y."/>
            <person name="Jiang Y.-T."/>
            <person name="Yu X."/>
            <person name="Hao Y."/>
            <person name="Huang J."/>
            <person name="Zhao X.-W."/>
            <person name="Ke S."/>
            <person name="Chen Y.-Y."/>
            <person name="Wu W.-L."/>
            <person name="Hsu J.-L."/>
            <person name="Lin Y.-F."/>
            <person name="Huang M.-D."/>
            <person name="Li C.-Y."/>
            <person name="Huang L."/>
            <person name="Wang Z.-W."/>
            <person name="Zhao X."/>
            <person name="Zhong W.-Y."/>
            <person name="Peng D.-H."/>
            <person name="Ahmad S."/>
            <person name="Lan S."/>
            <person name="Zhang J.-S."/>
            <person name="Tsai W.-C."/>
            <person name="Van De Peer Y."/>
            <person name="Liu Z.-J."/>
        </authorList>
    </citation>
    <scope>NUCLEOTIDE SEQUENCE</scope>
    <source>
        <strain evidence="2">CP</strain>
        <tissue evidence="2">Leaves</tissue>
    </source>
</reference>
<accession>A0AAV9DQ25</accession>
<sequence>MRSASRGKAQVPSQPPNVASHPIRWDKLISQPPPAAKLESIPFFEPVIEDDIPVGDFGEDDEKLSEERWRRVLNFQSESVFESKEKSLSSQSFTIGSPRLVRCARPLGTTMLCVEGRSQILLHQTRTEIVVATNGGPLDPKSFTGASGDKGKEKVMKKSQPQAKEANVDPSQGEVSHSEKEKSASIMHHPCLTGGTEDVSAGPQILVAQEEKLTT</sequence>
<organism evidence="2 3">
    <name type="scientific">Acorus calamus</name>
    <name type="common">Sweet flag</name>
    <dbReference type="NCBI Taxonomy" id="4465"/>
    <lineage>
        <taxon>Eukaryota</taxon>
        <taxon>Viridiplantae</taxon>
        <taxon>Streptophyta</taxon>
        <taxon>Embryophyta</taxon>
        <taxon>Tracheophyta</taxon>
        <taxon>Spermatophyta</taxon>
        <taxon>Magnoliopsida</taxon>
        <taxon>Liliopsida</taxon>
        <taxon>Acoraceae</taxon>
        <taxon>Acorus</taxon>
    </lineage>
</organism>
<evidence type="ECO:0000313" key="3">
    <source>
        <dbReference type="Proteomes" id="UP001180020"/>
    </source>
</evidence>
<evidence type="ECO:0000313" key="2">
    <source>
        <dbReference type="EMBL" id="KAK1302934.1"/>
    </source>
</evidence>
<name>A0AAV9DQ25_ACOCL</name>
<dbReference type="AlphaFoldDB" id="A0AAV9DQ25"/>
<comment type="caution">
    <text evidence="2">The sequence shown here is derived from an EMBL/GenBank/DDBJ whole genome shotgun (WGS) entry which is preliminary data.</text>
</comment>
<reference evidence="2" key="1">
    <citation type="journal article" date="2023" name="Nat. Commun.">
        <title>Diploid and tetraploid genomes of Acorus and the evolution of monocots.</title>
        <authorList>
            <person name="Ma L."/>
            <person name="Liu K.W."/>
            <person name="Li Z."/>
            <person name="Hsiao Y.Y."/>
            <person name="Qi Y."/>
            <person name="Fu T."/>
            <person name="Tang G.D."/>
            <person name="Zhang D."/>
            <person name="Sun W.H."/>
            <person name="Liu D.K."/>
            <person name="Li Y."/>
            <person name="Chen G.Z."/>
            <person name="Liu X.D."/>
            <person name="Liao X.Y."/>
            <person name="Jiang Y.T."/>
            <person name="Yu X."/>
            <person name="Hao Y."/>
            <person name="Huang J."/>
            <person name="Zhao X.W."/>
            <person name="Ke S."/>
            <person name="Chen Y.Y."/>
            <person name="Wu W.L."/>
            <person name="Hsu J.L."/>
            <person name="Lin Y.F."/>
            <person name="Huang M.D."/>
            <person name="Li C.Y."/>
            <person name="Huang L."/>
            <person name="Wang Z.W."/>
            <person name="Zhao X."/>
            <person name="Zhong W.Y."/>
            <person name="Peng D.H."/>
            <person name="Ahmad S."/>
            <person name="Lan S."/>
            <person name="Zhang J.S."/>
            <person name="Tsai W.C."/>
            <person name="Van de Peer Y."/>
            <person name="Liu Z.J."/>
        </authorList>
    </citation>
    <scope>NUCLEOTIDE SEQUENCE</scope>
    <source>
        <strain evidence="2">CP</strain>
    </source>
</reference>
<dbReference type="EMBL" id="JAUJYO010000012">
    <property type="protein sequence ID" value="KAK1302934.1"/>
    <property type="molecule type" value="Genomic_DNA"/>
</dbReference>
<evidence type="ECO:0000256" key="1">
    <source>
        <dbReference type="SAM" id="MobiDB-lite"/>
    </source>
</evidence>
<gene>
    <name evidence="2" type="ORF">QJS10_CPB12g00808</name>
</gene>
<feature type="region of interest" description="Disordered" evidence="1">
    <location>
        <begin position="133"/>
        <end position="215"/>
    </location>
</feature>
<feature type="region of interest" description="Disordered" evidence="1">
    <location>
        <begin position="1"/>
        <end position="24"/>
    </location>
</feature>
<dbReference type="Proteomes" id="UP001180020">
    <property type="component" value="Unassembled WGS sequence"/>
</dbReference>
<protein>
    <submittedName>
        <fullName evidence="2">Uncharacterized protein</fullName>
    </submittedName>
</protein>